<dbReference type="PROSITE" id="PS51294">
    <property type="entry name" value="HTH_MYB"/>
    <property type="match status" value="2"/>
</dbReference>
<keyword evidence="2" id="KW-0238">DNA-binding</keyword>
<evidence type="ECO:0000256" key="3">
    <source>
        <dbReference type="SAM" id="MobiDB-lite"/>
    </source>
</evidence>
<feature type="domain" description="HTH myb-type" evidence="5">
    <location>
        <begin position="56"/>
        <end position="106"/>
    </location>
</feature>
<evidence type="ECO:0000259" key="5">
    <source>
        <dbReference type="PROSITE" id="PS51294"/>
    </source>
</evidence>
<dbReference type="InterPro" id="IPR017930">
    <property type="entry name" value="Myb_dom"/>
</dbReference>
<dbReference type="Pfam" id="PF00249">
    <property type="entry name" value="Myb_DNA-binding"/>
    <property type="match status" value="2"/>
</dbReference>
<protein>
    <submittedName>
        <fullName evidence="6">Uncharacterized protein</fullName>
    </submittedName>
</protein>
<dbReference type="GO" id="GO:0005634">
    <property type="term" value="C:nucleus"/>
    <property type="evidence" value="ECO:0007669"/>
    <property type="project" value="TreeGrafter"/>
</dbReference>
<dbReference type="InterPro" id="IPR009057">
    <property type="entry name" value="Homeodomain-like_sf"/>
</dbReference>
<comment type="caution">
    <text evidence="6">The sequence shown here is derived from an EMBL/GenBank/DDBJ whole genome shotgun (WGS) entry which is preliminary data.</text>
</comment>
<evidence type="ECO:0000313" key="7">
    <source>
        <dbReference type="Proteomes" id="UP001165122"/>
    </source>
</evidence>
<dbReference type="GO" id="GO:0000978">
    <property type="term" value="F:RNA polymerase II cis-regulatory region sequence-specific DNA binding"/>
    <property type="evidence" value="ECO:0007669"/>
    <property type="project" value="TreeGrafter"/>
</dbReference>
<feature type="region of interest" description="Disordered" evidence="3">
    <location>
        <begin position="145"/>
        <end position="172"/>
    </location>
</feature>
<feature type="domain" description="Myb-like" evidence="4">
    <location>
        <begin position="52"/>
        <end position="102"/>
    </location>
</feature>
<gene>
    <name evidence="6" type="ORF">TrLO_g4441</name>
</gene>
<feature type="compositionally biased region" description="Basic and acidic residues" evidence="3">
    <location>
        <begin position="370"/>
        <end position="380"/>
    </location>
</feature>
<dbReference type="GO" id="GO:0000981">
    <property type="term" value="F:DNA-binding transcription factor activity, RNA polymerase II-specific"/>
    <property type="evidence" value="ECO:0007669"/>
    <property type="project" value="TreeGrafter"/>
</dbReference>
<name>A0A9W7FTA3_9STRA</name>
<dbReference type="SUPFAM" id="SSF46689">
    <property type="entry name" value="Homeodomain-like"/>
    <property type="match status" value="1"/>
</dbReference>
<dbReference type="SMART" id="SM00717">
    <property type="entry name" value="SANT"/>
    <property type="match status" value="2"/>
</dbReference>
<evidence type="ECO:0000256" key="1">
    <source>
        <dbReference type="ARBA" id="ARBA00022737"/>
    </source>
</evidence>
<dbReference type="Gene3D" id="1.10.10.60">
    <property type="entry name" value="Homeodomain-like"/>
    <property type="match status" value="2"/>
</dbReference>
<dbReference type="OrthoDB" id="2143914at2759"/>
<sequence>MSSKIIKWSRQEDEVMRDMVSVHGIKHWGKIAAALPTRTGKQCRERWHNQLDPAINKGGWSALEEELLLSAHKIHGNKWAEIAKVLPGRTDNAIKNHYNSARRRLIRATAVTPGITPEPTAKEIFDHSRRVKAVAGRRLTIDGVADTPYGDLPQQKQQLSYPETVTPRPESHVDTSDVLSALLNMRSANATPSNFPSFPPTQTPTLLTTPSMPSMHSLSMPTPLPLANALPQALPQNPFLVKSHSLPLPRAKPTPKTLVRPKYTATIKTDAVPHGGVLTAPPDSVNNSAPVVKSAHPIPKPAASTPKPDPEPEEEVSNQNLAPTTYSIHSAYKPRALTVRPLGYHNGEDDEQLSYLVNKCVQSPLGGVKSPERKRIRLEPRSISGN</sequence>
<dbReference type="InterPro" id="IPR001005">
    <property type="entry name" value="SANT/Myb"/>
</dbReference>
<evidence type="ECO:0000259" key="4">
    <source>
        <dbReference type="PROSITE" id="PS50090"/>
    </source>
</evidence>
<dbReference type="AlphaFoldDB" id="A0A9W7FTA3"/>
<keyword evidence="1" id="KW-0677">Repeat</keyword>
<accession>A0A9W7FTA3</accession>
<evidence type="ECO:0000256" key="2">
    <source>
        <dbReference type="ARBA" id="ARBA00023125"/>
    </source>
</evidence>
<dbReference type="CDD" id="cd00167">
    <property type="entry name" value="SANT"/>
    <property type="match status" value="2"/>
</dbReference>
<dbReference type="PANTHER" id="PTHR45614">
    <property type="entry name" value="MYB PROTEIN-RELATED"/>
    <property type="match status" value="1"/>
</dbReference>
<dbReference type="PANTHER" id="PTHR45614:SF25">
    <property type="entry name" value="MYB PROTEIN"/>
    <property type="match status" value="1"/>
</dbReference>
<evidence type="ECO:0000313" key="6">
    <source>
        <dbReference type="EMBL" id="GMI17620.1"/>
    </source>
</evidence>
<dbReference type="FunFam" id="1.10.10.60:FF:000010">
    <property type="entry name" value="Transcriptional activator Myb isoform A"/>
    <property type="match status" value="1"/>
</dbReference>
<feature type="region of interest" description="Disordered" evidence="3">
    <location>
        <begin position="366"/>
        <end position="386"/>
    </location>
</feature>
<feature type="region of interest" description="Disordered" evidence="3">
    <location>
        <begin position="274"/>
        <end position="327"/>
    </location>
</feature>
<feature type="compositionally biased region" description="Polar residues" evidence="3">
    <location>
        <begin position="317"/>
        <end position="327"/>
    </location>
</feature>
<dbReference type="PROSITE" id="PS50090">
    <property type="entry name" value="MYB_LIKE"/>
    <property type="match status" value="2"/>
</dbReference>
<dbReference type="EMBL" id="BRXW01000299">
    <property type="protein sequence ID" value="GMI17620.1"/>
    <property type="molecule type" value="Genomic_DNA"/>
</dbReference>
<dbReference type="Proteomes" id="UP001165122">
    <property type="component" value="Unassembled WGS sequence"/>
</dbReference>
<feature type="domain" description="HTH myb-type" evidence="5">
    <location>
        <begin position="1"/>
        <end position="55"/>
    </location>
</feature>
<organism evidence="6 7">
    <name type="scientific">Triparma laevis f. longispina</name>
    <dbReference type="NCBI Taxonomy" id="1714387"/>
    <lineage>
        <taxon>Eukaryota</taxon>
        <taxon>Sar</taxon>
        <taxon>Stramenopiles</taxon>
        <taxon>Ochrophyta</taxon>
        <taxon>Bolidophyceae</taxon>
        <taxon>Parmales</taxon>
        <taxon>Triparmaceae</taxon>
        <taxon>Triparma</taxon>
    </lineage>
</organism>
<proteinExistence type="predicted"/>
<dbReference type="InterPro" id="IPR050560">
    <property type="entry name" value="MYB_TF"/>
</dbReference>
<keyword evidence="7" id="KW-1185">Reference proteome</keyword>
<reference evidence="7" key="1">
    <citation type="journal article" date="2023" name="Commun. Biol.">
        <title>Genome analysis of Parmales, the sister group of diatoms, reveals the evolutionary specialization of diatoms from phago-mixotrophs to photoautotrophs.</title>
        <authorList>
            <person name="Ban H."/>
            <person name="Sato S."/>
            <person name="Yoshikawa S."/>
            <person name="Yamada K."/>
            <person name="Nakamura Y."/>
            <person name="Ichinomiya M."/>
            <person name="Sato N."/>
            <person name="Blanc-Mathieu R."/>
            <person name="Endo H."/>
            <person name="Kuwata A."/>
            <person name="Ogata H."/>
        </authorList>
    </citation>
    <scope>NUCLEOTIDE SEQUENCE [LARGE SCALE GENOMIC DNA]</scope>
    <source>
        <strain evidence="7">NIES 3700</strain>
    </source>
</reference>
<feature type="compositionally biased region" description="Polar residues" evidence="3">
    <location>
        <begin position="154"/>
        <end position="163"/>
    </location>
</feature>
<feature type="domain" description="Myb-like" evidence="4">
    <location>
        <begin position="7"/>
        <end position="51"/>
    </location>
</feature>